<feature type="domain" description="Major facilitator superfamily (MFS) profile" evidence="8">
    <location>
        <begin position="13"/>
        <end position="394"/>
    </location>
</feature>
<name>A0A1M5W414_9CLOT</name>
<dbReference type="GO" id="GO:0022857">
    <property type="term" value="F:transmembrane transporter activity"/>
    <property type="evidence" value="ECO:0007669"/>
    <property type="project" value="InterPro"/>
</dbReference>
<dbReference type="PANTHER" id="PTHR23513">
    <property type="entry name" value="INTEGRAL MEMBRANE EFFLUX PROTEIN-RELATED"/>
    <property type="match status" value="1"/>
</dbReference>
<feature type="transmembrane region" description="Helical" evidence="7">
    <location>
        <begin position="224"/>
        <end position="247"/>
    </location>
</feature>
<keyword evidence="5 7" id="KW-1133">Transmembrane helix</keyword>
<gene>
    <name evidence="9" type="ORF">SAMN02745941_00917</name>
</gene>
<evidence type="ECO:0000259" key="8">
    <source>
        <dbReference type="PROSITE" id="PS50850"/>
    </source>
</evidence>
<evidence type="ECO:0000313" key="9">
    <source>
        <dbReference type="EMBL" id="SHH82191.1"/>
    </source>
</evidence>
<feature type="transmembrane region" description="Helical" evidence="7">
    <location>
        <begin position="78"/>
        <end position="98"/>
    </location>
</feature>
<keyword evidence="4 7" id="KW-0812">Transmembrane</keyword>
<dbReference type="SUPFAM" id="SSF103473">
    <property type="entry name" value="MFS general substrate transporter"/>
    <property type="match status" value="1"/>
</dbReference>
<evidence type="ECO:0000256" key="7">
    <source>
        <dbReference type="SAM" id="Phobius"/>
    </source>
</evidence>
<dbReference type="PROSITE" id="PS50850">
    <property type="entry name" value="MFS"/>
    <property type="match status" value="1"/>
</dbReference>
<evidence type="ECO:0000256" key="4">
    <source>
        <dbReference type="ARBA" id="ARBA00022692"/>
    </source>
</evidence>
<keyword evidence="2" id="KW-0813">Transport</keyword>
<dbReference type="AlphaFoldDB" id="A0A1M5W414"/>
<feature type="transmembrane region" description="Helical" evidence="7">
    <location>
        <begin position="287"/>
        <end position="304"/>
    </location>
</feature>
<comment type="subcellular location">
    <subcellularLocation>
        <location evidence="1">Cell membrane</location>
        <topology evidence="1">Multi-pass membrane protein</topology>
    </subcellularLocation>
</comment>
<dbReference type="EMBL" id="FQXU01000004">
    <property type="protein sequence ID" value="SHH82191.1"/>
    <property type="molecule type" value="Genomic_DNA"/>
</dbReference>
<dbReference type="Pfam" id="PF07690">
    <property type="entry name" value="MFS_1"/>
    <property type="match status" value="1"/>
</dbReference>
<evidence type="ECO:0000256" key="6">
    <source>
        <dbReference type="ARBA" id="ARBA00023136"/>
    </source>
</evidence>
<proteinExistence type="predicted"/>
<keyword evidence="3" id="KW-1003">Cell membrane</keyword>
<evidence type="ECO:0000256" key="2">
    <source>
        <dbReference type="ARBA" id="ARBA00022448"/>
    </source>
</evidence>
<dbReference type="InterPro" id="IPR036259">
    <property type="entry name" value="MFS_trans_sf"/>
</dbReference>
<accession>A0A1M5W414</accession>
<protein>
    <submittedName>
        <fullName evidence="9">Predicted arabinose efflux permease, MFS family</fullName>
    </submittedName>
</protein>
<feature type="transmembrane region" description="Helical" evidence="7">
    <location>
        <begin position="104"/>
        <end position="124"/>
    </location>
</feature>
<reference evidence="9 10" key="1">
    <citation type="submission" date="2016-11" db="EMBL/GenBank/DDBJ databases">
        <authorList>
            <person name="Jaros S."/>
            <person name="Januszkiewicz K."/>
            <person name="Wedrychowicz H."/>
        </authorList>
    </citation>
    <scope>NUCLEOTIDE SEQUENCE [LARGE SCALE GENOMIC DNA]</scope>
    <source>
        <strain evidence="9 10">DSM 6191</strain>
    </source>
</reference>
<organism evidence="9 10">
    <name type="scientific">Clostridium intestinale DSM 6191</name>
    <dbReference type="NCBI Taxonomy" id="1121320"/>
    <lineage>
        <taxon>Bacteria</taxon>
        <taxon>Bacillati</taxon>
        <taxon>Bacillota</taxon>
        <taxon>Clostridia</taxon>
        <taxon>Eubacteriales</taxon>
        <taxon>Clostridiaceae</taxon>
        <taxon>Clostridium</taxon>
    </lineage>
</organism>
<evidence type="ECO:0000256" key="3">
    <source>
        <dbReference type="ARBA" id="ARBA00022475"/>
    </source>
</evidence>
<dbReference type="InterPro" id="IPR020846">
    <property type="entry name" value="MFS_dom"/>
</dbReference>
<sequence>MKTINKEPLWNKNFILLLQGQLFSIFGDNIYDIALRVWILSKTGSTAIMGLFMAISVVPRIVISPFAGTFIDRHNRKIILISCDMICAMTLLFTGILAKLDLLQLWMVVSTGIIVGICGCFFNPTINSILPDIVPKSKLLKANSVVSLISTSDGMMGNAFGGFLVQIVGAPISFLLNGFSFLISAVSEMFMMVPKIEIKSKKVNFFQDLKDGLLFISKSKGLRYIYILTCFCNFVASMSMTLTLPLFKENINLGLGLYGVSMAINGAGMFLGFSLLSAIDIKIEKRFKFFILSGVIISLTMIFYSLTTNFYLISVLFFINGFCLAVNNSLTQSSIQVTVPDNMRSKAFAFQRTLSSALMPAGMVIAGLLAEIVKINLIILVDYIIFFILFLYTSRLLSVKNIMNINKV</sequence>
<dbReference type="PANTHER" id="PTHR23513:SF6">
    <property type="entry name" value="MAJOR FACILITATOR SUPERFAMILY ASSOCIATED DOMAIN-CONTAINING PROTEIN"/>
    <property type="match status" value="1"/>
</dbReference>
<feature type="transmembrane region" description="Helical" evidence="7">
    <location>
        <begin position="174"/>
        <end position="193"/>
    </location>
</feature>
<dbReference type="GO" id="GO:0005886">
    <property type="term" value="C:plasma membrane"/>
    <property type="evidence" value="ECO:0007669"/>
    <property type="project" value="UniProtKB-SubCell"/>
</dbReference>
<feature type="transmembrane region" description="Helical" evidence="7">
    <location>
        <begin position="375"/>
        <end position="393"/>
    </location>
</feature>
<feature type="transmembrane region" description="Helical" evidence="7">
    <location>
        <begin position="310"/>
        <end position="328"/>
    </location>
</feature>
<dbReference type="Proteomes" id="UP000184241">
    <property type="component" value="Unassembled WGS sequence"/>
</dbReference>
<feature type="transmembrane region" description="Helical" evidence="7">
    <location>
        <begin position="51"/>
        <end position="71"/>
    </location>
</feature>
<keyword evidence="6 7" id="KW-0472">Membrane</keyword>
<feature type="transmembrane region" description="Helical" evidence="7">
    <location>
        <begin position="253"/>
        <end position="275"/>
    </location>
</feature>
<feature type="transmembrane region" description="Helical" evidence="7">
    <location>
        <begin position="349"/>
        <end position="369"/>
    </location>
</feature>
<evidence type="ECO:0000313" key="10">
    <source>
        <dbReference type="Proteomes" id="UP000184241"/>
    </source>
</evidence>
<evidence type="ECO:0000256" key="1">
    <source>
        <dbReference type="ARBA" id="ARBA00004651"/>
    </source>
</evidence>
<dbReference type="Gene3D" id="1.20.1250.20">
    <property type="entry name" value="MFS general substrate transporter like domains"/>
    <property type="match status" value="1"/>
</dbReference>
<dbReference type="InterPro" id="IPR011701">
    <property type="entry name" value="MFS"/>
</dbReference>
<dbReference type="RefSeq" id="WP_073017174.1">
    <property type="nucleotide sequence ID" value="NZ_FQXU01000004.1"/>
</dbReference>
<dbReference type="CDD" id="cd06173">
    <property type="entry name" value="MFS_MefA_like"/>
    <property type="match status" value="1"/>
</dbReference>
<evidence type="ECO:0000256" key="5">
    <source>
        <dbReference type="ARBA" id="ARBA00022989"/>
    </source>
</evidence>